<dbReference type="Proteomes" id="UP001064489">
    <property type="component" value="Chromosome 8"/>
</dbReference>
<dbReference type="AlphaFoldDB" id="A0AAD5NQC6"/>
<keyword evidence="3" id="KW-1185">Reference proteome</keyword>
<protein>
    <submittedName>
        <fullName evidence="2">Uncharacterized protein</fullName>
    </submittedName>
</protein>
<evidence type="ECO:0000313" key="3">
    <source>
        <dbReference type="Proteomes" id="UP001064489"/>
    </source>
</evidence>
<feature type="region of interest" description="Disordered" evidence="1">
    <location>
        <begin position="131"/>
        <end position="196"/>
    </location>
</feature>
<name>A0AAD5NQC6_ACENE</name>
<accession>A0AAD5NQC6</accession>
<feature type="region of interest" description="Disordered" evidence="1">
    <location>
        <begin position="235"/>
        <end position="281"/>
    </location>
</feature>
<feature type="region of interest" description="Disordered" evidence="1">
    <location>
        <begin position="1"/>
        <end position="31"/>
    </location>
</feature>
<proteinExistence type="predicted"/>
<organism evidence="2 3">
    <name type="scientific">Acer negundo</name>
    <name type="common">Box elder</name>
    <dbReference type="NCBI Taxonomy" id="4023"/>
    <lineage>
        <taxon>Eukaryota</taxon>
        <taxon>Viridiplantae</taxon>
        <taxon>Streptophyta</taxon>
        <taxon>Embryophyta</taxon>
        <taxon>Tracheophyta</taxon>
        <taxon>Spermatophyta</taxon>
        <taxon>Magnoliopsida</taxon>
        <taxon>eudicotyledons</taxon>
        <taxon>Gunneridae</taxon>
        <taxon>Pentapetalae</taxon>
        <taxon>rosids</taxon>
        <taxon>malvids</taxon>
        <taxon>Sapindales</taxon>
        <taxon>Sapindaceae</taxon>
        <taxon>Hippocastanoideae</taxon>
        <taxon>Acereae</taxon>
        <taxon>Acer</taxon>
    </lineage>
</organism>
<evidence type="ECO:0000313" key="2">
    <source>
        <dbReference type="EMBL" id="KAI9174487.1"/>
    </source>
</evidence>
<reference evidence="2" key="1">
    <citation type="journal article" date="2022" name="Plant J.">
        <title>Strategies of tolerance reflected in two North American maple genomes.</title>
        <authorList>
            <person name="McEvoy S.L."/>
            <person name="Sezen U.U."/>
            <person name="Trouern-Trend A."/>
            <person name="McMahon S.M."/>
            <person name="Schaberg P.G."/>
            <person name="Yang J."/>
            <person name="Wegrzyn J.L."/>
            <person name="Swenson N.G."/>
        </authorList>
    </citation>
    <scope>NUCLEOTIDE SEQUENCE</scope>
    <source>
        <strain evidence="2">91603</strain>
    </source>
</reference>
<evidence type="ECO:0000256" key="1">
    <source>
        <dbReference type="SAM" id="MobiDB-lite"/>
    </source>
</evidence>
<gene>
    <name evidence="2" type="ORF">LWI28_018162</name>
</gene>
<feature type="compositionally biased region" description="Basic and acidic residues" evidence="1">
    <location>
        <begin position="187"/>
        <end position="196"/>
    </location>
</feature>
<dbReference type="EMBL" id="JAJSOW010000103">
    <property type="protein sequence ID" value="KAI9174487.1"/>
    <property type="molecule type" value="Genomic_DNA"/>
</dbReference>
<feature type="compositionally biased region" description="Basic and acidic residues" evidence="1">
    <location>
        <begin position="248"/>
        <end position="259"/>
    </location>
</feature>
<reference evidence="2" key="2">
    <citation type="submission" date="2023-02" db="EMBL/GenBank/DDBJ databases">
        <authorList>
            <person name="Swenson N.G."/>
            <person name="Wegrzyn J.L."/>
            <person name="Mcevoy S.L."/>
        </authorList>
    </citation>
    <scope>NUCLEOTIDE SEQUENCE</scope>
    <source>
        <strain evidence="2">91603</strain>
        <tissue evidence="2">Leaf</tissue>
    </source>
</reference>
<feature type="compositionally biased region" description="Basic and acidic residues" evidence="1">
    <location>
        <begin position="150"/>
        <end position="159"/>
    </location>
</feature>
<comment type="caution">
    <text evidence="2">The sequence shown here is derived from an EMBL/GenBank/DDBJ whole genome shotgun (WGS) entry which is preliminary data.</text>
</comment>
<sequence>MVRTKQTAKTAEKGDSSQSSRPRKGIPPCVPNPDFPSQLAKPCSYRTTVANEVAQLLYCLQQGQPLDIGVLIKMKIHKYGKDERKNEAMGFPSMITCFYIQTCVDLSTEEMKKPLVDIGINQWYSLYPSKGLKRPRGPKRAQTEAEDLESEAKGSKSEVEGSEPEAEDVEGRCACGTKGGDSGCQGRDPKGDSGHVRDRLMQDFSELRTRAVISDVKDRLMQDFSELRTELKVSPYSRQKKAHPLRRNSSDMHYNREVLEGISRQRGRSERPIRQGQKKVTGDLVATFHHF</sequence>